<keyword evidence="1" id="KW-0645">Protease</keyword>
<dbReference type="EMBL" id="CP002816">
    <property type="protein sequence ID" value="AEH93414.1"/>
    <property type="molecule type" value="Genomic_DNA"/>
</dbReference>
<dbReference type="HOGENOM" id="CLU_1608328_0_0_9"/>
<dbReference type="Proteomes" id="UP000000486">
    <property type="component" value="Chromosome"/>
</dbReference>
<evidence type="ECO:0000256" key="2">
    <source>
        <dbReference type="ARBA" id="ARBA00022723"/>
    </source>
</evidence>
<dbReference type="GO" id="GO:0031012">
    <property type="term" value="C:extracellular matrix"/>
    <property type="evidence" value="ECO:0007669"/>
    <property type="project" value="InterPro"/>
</dbReference>
<name>A0A0E0UYL8_LISMM</name>
<dbReference type="AlphaFoldDB" id="A0A0E0UYL8"/>
<evidence type="ECO:0000256" key="4">
    <source>
        <dbReference type="ARBA" id="ARBA00022833"/>
    </source>
</evidence>
<feature type="domain" description="Peptidase M10 metallopeptidase" evidence="5">
    <location>
        <begin position="107"/>
        <end position="173"/>
    </location>
</feature>
<dbReference type="GO" id="GO:0004222">
    <property type="term" value="F:metalloendopeptidase activity"/>
    <property type="evidence" value="ECO:0007669"/>
    <property type="project" value="InterPro"/>
</dbReference>
<sequence>MAKKRFMIIFLIVLSIFVLLNPVKGSAYVLNKQKMTNPKSINYFNDSSIIKEKLDSYMAYATKWNYSGSQVKVSRSIGAVGVEIKNSYSNKNSGTYATTYYTTKQSARIIYYKSFKNTSAANKRETVVHEVGHTIGLSHTQSKNNSVSVMRALNFNQKAYPLADDKKGINAKY</sequence>
<evidence type="ECO:0000256" key="1">
    <source>
        <dbReference type="ARBA" id="ARBA00022670"/>
    </source>
</evidence>
<dbReference type="RefSeq" id="WP_003739654.1">
    <property type="nucleotide sequence ID" value="NC_017537.1"/>
</dbReference>
<keyword evidence="2" id="KW-0479">Metal-binding</keyword>
<dbReference type="GO" id="GO:0008270">
    <property type="term" value="F:zinc ion binding"/>
    <property type="evidence" value="ECO:0007669"/>
    <property type="project" value="InterPro"/>
</dbReference>
<dbReference type="PATRIC" id="fig|1030009.3.peg.2397"/>
<dbReference type="Gene3D" id="3.40.390.10">
    <property type="entry name" value="Collagenase (Catalytic Domain)"/>
    <property type="match status" value="1"/>
</dbReference>
<keyword evidence="3" id="KW-0378">Hydrolase</keyword>
<keyword evidence="4" id="KW-0862">Zinc</keyword>
<dbReference type="SUPFAM" id="SSF55486">
    <property type="entry name" value="Metalloproteases ('zincins'), catalytic domain"/>
    <property type="match status" value="1"/>
</dbReference>
<dbReference type="InterPro" id="IPR001818">
    <property type="entry name" value="Pept_M10_metallopeptidase"/>
</dbReference>
<dbReference type="InterPro" id="IPR024079">
    <property type="entry name" value="MetalloPept_cat_dom_sf"/>
</dbReference>
<dbReference type="GO" id="GO:0006508">
    <property type="term" value="P:proteolysis"/>
    <property type="evidence" value="ECO:0007669"/>
    <property type="project" value="UniProtKB-KW"/>
</dbReference>
<dbReference type="KEGG" id="lmq:LMM7_2409"/>
<dbReference type="Pfam" id="PF00413">
    <property type="entry name" value="Peptidase_M10"/>
    <property type="match status" value="1"/>
</dbReference>
<evidence type="ECO:0000313" key="6">
    <source>
        <dbReference type="EMBL" id="AEH93414.1"/>
    </source>
</evidence>
<proteinExistence type="predicted"/>
<evidence type="ECO:0000259" key="5">
    <source>
        <dbReference type="Pfam" id="PF00413"/>
    </source>
</evidence>
<evidence type="ECO:0000256" key="3">
    <source>
        <dbReference type="ARBA" id="ARBA00022801"/>
    </source>
</evidence>
<evidence type="ECO:0000313" key="7">
    <source>
        <dbReference type="Proteomes" id="UP000000486"/>
    </source>
</evidence>
<organism evidence="6 7">
    <name type="scientific">Listeria monocytogenes serotype 4a (strain M7)</name>
    <dbReference type="NCBI Taxonomy" id="1030009"/>
    <lineage>
        <taxon>Bacteria</taxon>
        <taxon>Bacillati</taxon>
        <taxon>Bacillota</taxon>
        <taxon>Bacilli</taxon>
        <taxon>Bacillales</taxon>
        <taxon>Listeriaceae</taxon>
        <taxon>Listeria</taxon>
    </lineage>
</organism>
<protein>
    <recommendedName>
        <fullName evidence="5">Peptidase M10 metallopeptidase domain-containing protein</fullName>
    </recommendedName>
</protein>
<reference evidence="6 7" key="1">
    <citation type="journal article" date="2011" name="J. Bacteriol.">
        <title>Genome sequence of the nonpathogenic Listeria monocytogenes serovar 4a strain M7.</title>
        <authorList>
            <person name="Chen J."/>
            <person name="Xia Y."/>
            <person name="Cheng C."/>
            <person name="Fang C."/>
            <person name="Shan Y."/>
            <person name="Jin G."/>
            <person name="Fang W."/>
        </authorList>
    </citation>
    <scope>NUCLEOTIDE SEQUENCE [LARGE SCALE GENOMIC DNA]</scope>
    <source>
        <strain evidence="6 7">M7</strain>
    </source>
</reference>
<accession>A0A0E0UYL8</accession>
<gene>
    <name evidence="6" type="ordered locus">LMM7_2409</name>
</gene>